<keyword evidence="9" id="KW-1185">Reference proteome</keyword>
<evidence type="ECO:0000256" key="3">
    <source>
        <dbReference type="ARBA" id="ARBA00022723"/>
    </source>
</evidence>
<dbReference type="InterPro" id="IPR036264">
    <property type="entry name" value="Bact_exopeptidase_dim_dom"/>
</dbReference>
<dbReference type="InterPro" id="IPR047177">
    <property type="entry name" value="Pept_M20A"/>
</dbReference>
<keyword evidence="5" id="KW-0862">Zinc</keyword>
<feature type="domain" description="Peptidase M20 dimerisation" evidence="7">
    <location>
        <begin position="224"/>
        <end position="370"/>
    </location>
</feature>
<keyword evidence="4" id="KW-0378">Hydrolase</keyword>
<feature type="chain" id="PRO_5003277757" description="Peptidase M20 dimerisation domain-containing protein" evidence="6">
    <location>
        <begin position="25"/>
        <end position="474"/>
    </location>
</feature>
<evidence type="ECO:0000256" key="6">
    <source>
        <dbReference type="SAM" id="SignalP"/>
    </source>
</evidence>
<dbReference type="SUPFAM" id="SSF53187">
    <property type="entry name" value="Zn-dependent exopeptidases"/>
    <property type="match status" value="1"/>
</dbReference>
<dbReference type="InterPro" id="IPR011650">
    <property type="entry name" value="Peptidase_M20_dimer"/>
</dbReference>
<gene>
    <name evidence="8" type="ORF">Y88_1952</name>
</gene>
<dbReference type="PROSITE" id="PS00758">
    <property type="entry name" value="ARGE_DAPE_CPG2_1"/>
    <property type="match status" value="1"/>
</dbReference>
<dbReference type="OrthoDB" id="9809784at2"/>
<evidence type="ECO:0000256" key="1">
    <source>
        <dbReference type="ARBA" id="ARBA00006247"/>
    </source>
</evidence>
<dbReference type="SUPFAM" id="SSF55031">
    <property type="entry name" value="Bacterial exopeptidase dimerisation domain"/>
    <property type="match status" value="1"/>
</dbReference>
<keyword evidence="3" id="KW-0479">Metal-binding</keyword>
<dbReference type="NCBIfam" id="NF006596">
    <property type="entry name" value="PRK09133.1"/>
    <property type="match status" value="1"/>
</dbReference>
<name>F1Z4X5_9SPHN</name>
<keyword evidence="6" id="KW-0732">Signal</keyword>
<dbReference type="HOGENOM" id="CLU_021802_11_2_5"/>
<feature type="signal peptide" evidence="6">
    <location>
        <begin position="1"/>
        <end position="24"/>
    </location>
</feature>
<accession>F1Z4X5</accession>
<evidence type="ECO:0000256" key="5">
    <source>
        <dbReference type="ARBA" id="ARBA00022833"/>
    </source>
</evidence>
<dbReference type="RefSeq" id="WP_008069016.1">
    <property type="nucleotide sequence ID" value="NZ_AQWK01000005.1"/>
</dbReference>
<reference evidence="8 9" key="1">
    <citation type="journal article" date="2012" name="J. Bacteriol.">
        <title>Draft Genome Sequence of Novosphingobium nitrogenifigens Y88T.</title>
        <authorList>
            <person name="Strabala T.J."/>
            <person name="Macdonald L."/>
            <person name="Liu V."/>
            <person name="Smit A.M."/>
        </authorList>
    </citation>
    <scope>NUCLEOTIDE SEQUENCE [LARGE SCALE GENOMIC DNA]</scope>
    <source>
        <strain evidence="8 9">DSM 19370</strain>
    </source>
</reference>
<dbReference type="STRING" id="983920.Y88_1952"/>
<dbReference type="GO" id="GO:0051603">
    <property type="term" value="P:proteolysis involved in protein catabolic process"/>
    <property type="evidence" value="ECO:0007669"/>
    <property type="project" value="TreeGrafter"/>
</dbReference>
<evidence type="ECO:0000313" key="8">
    <source>
        <dbReference type="EMBL" id="EGD60078.1"/>
    </source>
</evidence>
<sequence>MGLPHLRLVLPAVLGLVLGQPATAAADGNEAAFRETYRELVETDTTLAHGSCTLAAQKVAARLRAAGFPEDRLIPFAAPDHPQEGGLVAIWPGTSASARPLLLLAHIDVVEARRADWTRDPFTLVEEGGYFYGRGTLDDKAMAAVFVDAMAGFARTRARPKRTIKLALTCGEETNGAFNGAQWLAENKRELIDAAFALNEGGGGKTDGKPVAAGGRVLTQGIEVGEKTFASFRIETRNRGGHSSAPRPDNAIYQLAHALDRVEGYTFPVEFTDTTRVYFRTVGKARGDALGKAMVALAQDPADRDALWTVDTDAFLHANIRTTCVATMIDGGHAPKALPQRAGATVNCRIFPGHGVEEIGKTLERVIGDPEVAVTALGPLRPTPPPPPLDASVIDPARRLVARYFPGVPLVPSMANGYTDATFLMAAGIPTYGVPGFWADPDGNGVHGLNERIEVRALMTGRAFLDDLIRAYAF</sequence>
<dbReference type="AlphaFoldDB" id="F1Z4X5"/>
<evidence type="ECO:0000256" key="2">
    <source>
        <dbReference type="ARBA" id="ARBA00022670"/>
    </source>
</evidence>
<organism evidence="8 9">
    <name type="scientific">Novosphingobium nitrogenifigens DSM 19370</name>
    <dbReference type="NCBI Taxonomy" id="983920"/>
    <lineage>
        <taxon>Bacteria</taxon>
        <taxon>Pseudomonadati</taxon>
        <taxon>Pseudomonadota</taxon>
        <taxon>Alphaproteobacteria</taxon>
        <taxon>Sphingomonadales</taxon>
        <taxon>Sphingomonadaceae</taxon>
        <taxon>Novosphingobium</taxon>
    </lineage>
</organism>
<dbReference type="PANTHER" id="PTHR45962">
    <property type="entry name" value="N-FATTY-ACYL-AMINO ACID SYNTHASE/HYDROLASE PM20D1"/>
    <property type="match status" value="1"/>
</dbReference>
<dbReference type="Gene3D" id="3.30.70.360">
    <property type="match status" value="1"/>
</dbReference>
<dbReference type="Pfam" id="PF07687">
    <property type="entry name" value="M20_dimer"/>
    <property type="match status" value="1"/>
</dbReference>
<proteinExistence type="inferred from homology"/>
<comment type="caution">
    <text evidence="8">The sequence shown here is derived from an EMBL/GenBank/DDBJ whole genome shotgun (WGS) entry which is preliminary data.</text>
</comment>
<evidence type="ECO:0000313" key="9">
    <source>
        <dbReference type="Proteomes" id="UP000004728"/>
    </source>
</evidence>
<evidence type="ECO:0000256" key="4">
    <source>
        <dbReference type="ARBA" id="ARBA00022801"/>
    </source>
</evidence>
<keyword evidence="2" id="KW-0645">Protease</keyword>
<dbReference type="GO" id="GO:0004180">
    <property type="term" value="F:carboxypeptidase activity"/>
    <property type="evidence" value="ECO:0007669"/>
    <property type="project" value="TreeGrafter"/>
</dbReference>
<dbReference type="Gene3D" id="1.10.150.900">
    <property type="match status" value="1"/>
</dbReference>
<dbReference type="PANTHER" id="PTHR45962:SF1">
    <property type="entry name" value="N-FATTY-ACYL-AMINO ACID SYNTHASE_HYDROLASE PM20D1"/>
    <property type="match status" value="1"/>
</dbReference>
<dbReference type="eggNOG" id="COG0624">
    <property type="taxonomic scope" value="Bacteria"/>
</dbReference>
<dbReference type="GO" id="GO:0046872">
    <property type="term" value="F:metal ion binding"/>
    <property type="evidence" value="ECO:0007669"/>
    <property type="project" value="UniProtKB-KW"/>
</dbReference>
<dbReference type="InterPro" id="IPR001261">
    <property type="entry name" value="ArgE/DapE_CS"/>
</dbReference>
<dbReference type="Gene3D" id="3.40.630.10">
    <property type="entry name" value="Zn peptidases"/>
    <property type="match status" value="1"/>
</dbReference>
<dbReference type="Proteomes" id="UP000004728">
    <property type="component" value="Unassembled WGS sequence"/>
</dbReference>
<dbReference type="InterPro" id="IPR002933">
    <property type="entry name" value="Peptidase_M20"/>
</dbReference>
<comment type="similarity">
    <text evidence="1">Belongs to the peptidase M20A family.</text>
</comment>
<dbReference type="InParanoid" id="F1Z4X5"/>
<evidence type="ECO:0000259" key="7">
    <source>
        <dbReference type="Pfam" id="PF07687"/>
    </source>
</evidence>
<protein>
    <recommendedName>
        <fullName evidence="7">Peptidase M20 dimerisation domain-containing protein</fullName>
    </recommendedName>
</protein>
<dbReference type="Pfam" id="PF01546">
    <property type="entry name" value="Peptidase_M20"/>
    <property type="match status" value="1"/>
</dbReference>
<dbReference type="EMBL" id="AEWJ01000023">
    <property type="protein sequence ID" value="EGD60078.1"/>
    <property type="molecule type" value="Genomic_DNA"/>
</dbReference>